<feature type="non-terminal residue" evidence="1">
    <location>
        <position position="86"/>
    </location>
</feature>
<proteinExistence type="predicted"/>
<sequence>MGLLANTVRNLFTARVPPSIASSGPMWQGGTGSGPQNYAQFARRGYAGNEIVFSSIELLATSAAEPHIVGRRWRRESPTIRAETTR</sequence>
<protein>
    <submittedName>
        <fullName evidence="1">Uncharacterized protein</fullName>
    </submittedName>
</protein>
<comment type="caution">
    <text evidence="1">The sequence shown here is derived from an EMBL/GenBank/DDBJ whole genome shotgun (WGS) entry which is preliminary data.</text>
</comment>
<organism evidence="1">
    <name type="scientific">marine sediment metagenome</name>
    <dbReference type="NCBI Taxonomy" id="412755"/>
    <lineage>
        <taxon>unclassified sequences</taxon>
        <taxon>metagenomes</taxon>
        <taxon>ecological metagenomes</taxon>
    </lineage>
</organism>
<reference evidence="1" key="1">
    <citation type="journal article" date="2014" name="Front. Microbiol.">
        <title>High frequency of phylogenetically diverse reductive dehalogenase-homologous genes in deep subseafloor sedimentary metagenomes.</title>
        <authorList>
            <person name="Kawai M."/>
            <person name="Futagami T."/>
            <person name="Toyoda A."/>
            <person name="Takaki Y."/>
            <person name="Nishi S."/>
            <person name="Hori S."/>
            <person name="Arai W."/>
            <person name="Tsubouchi T."/>
            <person name="Morono Y."/>
            <person name="Uchiyama I."/>
            <person name="Ito T."/>
            <person name="Fujiyama A."/>
            <person name="Inagaki F."/>
            <person name="Takami H."/>
        </authorList>
    </citation>
    <scope>NUCLEOTIDE SEQUENCE</scope>
    <source>
        <strain evidence="1">Expedition CK06-06</strain>
    </source>
</reference>
<evidence type="ECO:0000313" key="1">
    <source>
        <dbReference type="EMBL" id="GAG21539.1"/>
    </source>
</evidence>
<dbReference type="AlphaFoldDB" id="X0VT03"/>
<accession>X0VT03</accession>
<name>X0VT03_9ZZZZ</name>
<dbReference type="EMBL" id="BARS01037018">
    <property type="protein sequence ID" value="GAG21539.1"/>
    <property type="molecule type" value="Genomic_DNA"/>
</dbReference>
<gene>
    <name evidence="1" type="ORF">S01H1_56816</name>
</gene>